<protein>
    <recommendedName>
        <fullName evidence="4">Mitotic checkpoint regulator, MAD2B-interacting-domain-containing protein</fullName>
    </recommendedName>
</protein>
<dbReference type="InterPro" id="IPR018800">
    <property type="entry name" value="PRCC"/>
</dbReference>
<evidence type="ECO:0008006" key="4">
    <source>
        <dbReference type="Google" id="ProtNLM"/>
    </source>
</evidence>
<evidence type="ECO:0000313" key="2">
    <source>
        <dbReference type="EMBL" id="CCG80690.1"/>
    </source>
</evidence>
<feature type="region of interest" description="Disordered" evidence="1">
    <location>
        <begin position="1"/>
        <end position="50"/>
    </location>
</feature>
<evidence type="ECO:0000313" key="3">
    <source>
        <dbReference type="Proteomes" id="UP000013776"/>
    </source>
</evidence>
<dbReference type="GO" id="GO:0005634">
    <property type="term" value="C:nucleus"/>
    <property type="evidence" value="ECO:0007669"/>
    <property type="project" value="TreeGrafter"/>
</dbReference>
<accession>R4X6H2</accession>
<dbReference type="AlphaFoldDB" id="R4X6H2"/>
<sequence length="332" mass="35748">MTLVDYGSDSSEGEEPSRTSPAPAPAPQDIRTTKSLFAALPAPKNRRGERKKILVDVPVVSETATDHKDEKKIAVVDRQGQSGLSALLPAPKSRTTAPVTGSDTATGQGTGNGPSLMSRSDDTVVVTGSNTLFRPKSIVPSTRPKNSATPKVSLFSITPVAMPRRDVQETVSVPYEPFLATESRPRPMTPAKSPAPRSPSEAVPDEEEEAEAEEIKHPSESYRYDPAIDYEALYTAQGTAQTDQAPAGRKRRRGQEAPLVMQEYDAAQQYAQNEAYIASGAGNEAAPVRFVGTGKHQLSSLLSLAHSQKDALEESFASQKRAMREGKNKYGR</sequence>
<gene>
    <name evidence="2" type="ORF">TAPDE_000232</name>
</gene>
<dbReference type="PANTHER" id="PTHR13621">
    <property type="entry name" value="PROLINE-RICH PROTEIN PRCC"/>
    <property type="match status" value="1"/>
</dbReference>
<dbReference type="Proteomes" id="UP000013776">
    <property type="component" value="Unassembled WGS sequence"/>
</dbReference>
<dbReference type="PANTHER" id="PTHR13621:SF2">
    <property type="entry name" value="PROLINE-RICH PROTEIN PRCC"/>
    <property type="match status" value="1"/>
</dbReference>
<keyword evidence="3" id="KW-1185">Reference proteome</keyword>
<feature type="compositionally biased region" description="Polar residues" evidence="1">
    <location>
        <begin position="93"/>
        <end position="118"/>
    </location>
</feature>
<comment type="caution">
    <text evidence="2">The sequence shown here is derived from an EMBL/GenBank/DDBJ whole genome shotgun (WGS) entry which is preliminary data.</text>
</comment>
<name>R4X6H2_TAPDE</name>
<proteinExistence type="predicted"/>
<dbReference type="OrthoDB" id="2555634at2759"/>
<dbReference type="EMBL" id="CAHR02000005">
    <property type="protein sequence ID" value="CCG80690.1"/>
    <property type="molecule type" value="Genomic_DNA"/>
</dbReference>
<feature type="region of interest" description="Disordered" evidence="1">
    <location>
        <begin position="77"/>
        <end position="121"/>
    </location>
</feature>
<dbReference type="STRING" id="1097556.R4X6H2"/>
<feature type="compositionally biased region" description="Basic and acidic residues" evidence="1">
    <location>
        <begin position="213"/>
        <end position="223"/>
    </location>
</feature>
<reference evidence="2 3" key="1">
    <citation type="journal article" date="2013" name="MBio">
        <title>Genome sequencing of the plant pathogen Taphrina deformans, the causal agent of peach leaf curl.</title>
        <authorList>
            <person name="Cisse O.H."/>
            <person name="Almeida J.M.G.C.F."/>
            <person name="Fonseca A."/>
            <person name="Kumar A.A."/>
            <person name="Salojaervi J."/>
            <person name="Overmyer K."/>
            <person name="Hauser P.M."/>
            <person name="Pagni M."/>
        </authorList>
    </citation>
    <scope>NUCLEOTIDE SEQUENCE [LARGE SCALE GENOMIC DNA]</scope>
    <source>
        <strain evidence="3">PYCC 5710 / ATCC 11124 / CBS 356.35 / IMI 108563 / JCM 9778 / NBRC 8474</strain>
    </source>
</reference>
<evidence type="ECO:0000256" key="1">
    <source>
        <dbReference type="SAM" id="MobiDB-lite"/>
    </source>
</evidence>
<dbReference type="VEuPathDB" id="FungiDB:TAPDE_000232"/>
<organism evidence="2 3">
    <name type="scientific">Taphrina deformans (strain PYCC 5710 / ATCC 11124 / CBS 356.35 / IMI 108563 / JCM 9778 / NBRC 8474)</name>
    <name type="common">Peach leaf curl fungus</name>
    <name type="synonym">Lalaria deformans</name>
    <dbReference type="NCBI Taxonomy" id="1097556"/>
    <lineage>
        <taxon>Eukaryota</taxon>
        <taxon>Fungi</taxon>
        <taxon>Dikarya</taxon>
        <taxon>Ascomycota</taxon>
        <taxon>Taphrinomycotina</taxon>
        <taxon>Taphrinomycetes</taxon>
        <taxon>Taphrinales</taxon>
        <taxon>Taphrinaceae</taxon>
        <taxon>Taphrina</taxon>
    </lineage>
</organism>
<feature type="compositionally biased region" description="Acidic residues" evidence="1">
    <location>
        <begin position="203"/>
        <end position="212"/>
    </location>
</feature>
<feature type="region of interest" description="Disordered" evidence="1">
    <location>
        <begin position="178"/>
        <end position="255"/>
    </location>
</feature>
<dbReference type="Pfam" id="PF10253">
    <property type="entry name" value="PRCC"/>
    <property type="match status" value="1"/>
</dbReference>